<dbReference type="Gene3D" id="1.20.1330.10">
    <property type="entry name" value="f41 fragment of flagellin, N-terminal domain"/>
    <property type="match status" value="1"/>
</dbReference>
<accession>A0A5J4L0J5</accession>
<dbReference type="Gene3D" id="6.10.280.190">
    <property type="match status" value="1"/>
</dbReference>
<dbReference type="InterPro" id="IPR042187">
    <property type="entry name" value="Flagellin_C_sub2"/>
</dbReference>
<keyword evidence="3" id="KW-0975">Bacterial flagellum</keyword>
<protein>
    <submittedName>
        <fullName evidence="6">Flagellin</fullName>
    </submittedName>
</protein>
<comment type="subcellular location">
    <subcellularLocation>
        <location evidence="1">Bacterial flagellum</location>
    </subcellularLocation>
</comment>
<dbReference type="InterPro" id="IPR046358">
    <property type="entry name" value="Flagellin_C"/>
</dbReference>
<keyword evidence="2" id="KW-0964">Secreted</keyword>
<dbReference type="PANTHER" id="PTHR42792:SF2">
    <property type="entry name" value="FLAGELLIN"/>
    <property type="match status" value="1"/>
</dbReference>
<dbReference type="Pfam" id="PF07196">
    <property type="entry name" value="Flagellin_IN"/>
    <property type="match status" value="1"/>
</dbReference>
<evidence type="ECO:0000256" key="1">
    <source>
        <dbReference type="ARBA" id="ARBA00004365"/>
    </source>
</evidence>
<dbReference type="Gene3D" id="2.30.220.10">
    <property type="entry name" value="f41 fragment of flagellin, C-terminal domain"/>
    <property type="match status" value="1"/>
</dbReference>
<dbReference type="PANTHER" id="PTHR42792">
    <property type="entry name" value="FLAGELLIN"/>
    <property type="match status" value="1"/>
</dbReference>
<feature type="domain" description="Flagellin C-terminal" evidence="5">
    <location>
        <begin position="417"/>
        <end position="499"/>
    </location>
</feature>
<keyword evidence="6" id="KW-0969">Cilium</keyword>
<dbReference type="Gene3D" id="2.170.280.10">
    <property type="entry name" value="f41 fragment of flagellin, middle domain"/>
    <property type="match status" value="1"/>
</dbReference>
<evidence type="ECO:0000313" key="6">
    <source>
        <dbReference type="EMBL" id="GER92340.1"/>
    </source>
</evidence>
<keyword evidence="6" id="KW-0282">Flagellum</keyword>
<dbReference type="InterPro" id="IPR001029">
    <property type="entry name" value="Flagellin_N"/>
</dbReference>
<dbReference type="Pfam" id="PF00700">
    <property type="entry name" value="Flagellin_C"/>
    <property type="match status" value="1"/>
</dbReference>
<gene>
    <name evidence="6" type="ORF">A45J_0055</name>
</gene>
<dbReference type="AlphaFoldDB" id="A0A5J4L0J5"/>
<dbReference type="PRINTS" id="PR00207">
    <property type="entry name" value="FLAGELLIN"/>
</dbReference>
<name>A0A5J4L0J5_9ZZZZ</name>
<dbReference type="SUPFAM" id="SSF64518">
    <property type="entry name" value="Phase 1 flagellin"/>
    <property type="match status" value="1"/>
</dbReference>
<organism evidence="6">
    <name type="scientific">hot springs metagenome</name>
    <dbReference type="NCBI Taxonomy" id="433727"/>
    <lineage>
        <taxon>unclassified sequences</taxon>
        <taxon>metagenomes</taxon>
        <taxon>ecological metagenomes</taxon>
    </lineage>
</organism>
<dbReference type="InterPro" id="IPR010810">
    <property type="entry name" value="Flagellin_hook_IN_motif"/>
</dbReference>
<dbReference type="GO" id="GO:0009288">
    <property type="term" value="C:bacterial-type flagellum"/>
    <property type="evidence" value="ECO:0007669"/>
    <property type="project" value="UniProtKB-SubCell"/>
</dbReference>
<comment type="caution">
    <text evidence="6">The sequence shown here is derived from an EMBL/GenBank/DDBJ whole genome shotgun (WGS) entry which is preliminary data.</text>
</comment>
<evidence type="ECO:0000256" key="3">
    <source>
        <dbReference type="ARBA" id="ARBA00023143"/>
    </source>
</evidence>
<dbReference type="InterPro" id="IPR001492">
    <property type="entry name" value="Flagellin"/>
</dbReference>
<dbReference type="Gene3D" id="6.10.10.10">
    <property type="entry name" value="Flagellar export chaperone, C-terminal domain"/>
    <property type="match status" value="1"/>
</dbReference>
<feature type="domain" description="Flagellin N-terminal" evidence="4">
    <location>
        <begin position="5"/>
        <end position="140"/>
    </location>
</feature>
<proteinExistence type="predicted"/>
<evidence type="ECO:0000259" key="4">
    <source>
        <dbReference type="Pfam" id="PF00669"/>
    </source>
</evidence>
<evidence type="ECO:0000259" key="5">
    <source>
        <dbReference type="Pfam" id="PF00700"/>
    </source>
</evidence>
<dbReference type="Pfam" id="PF00669">
    <property type="entry name" value="Flagellin_N"/>
    <property type="match status" value="1"/>
</dbReference>
<reference evidence="6" key="1">
    <citation type="submission" date="2019-10" db="EMBL/GenBank/DDBJ databases">
        <title>Metagenomic sequencing of thiosulfate-disproportionating enrichment culture.</title>
        <authorList>
            <person name="Umezawa K."/>
            <person name="Kojima H."/>
            <person name="Fukui M."/>
        </authorList>
    </citation>
    <scope>NUCLEOTIDE SEQUENCE</scope>
    <source>
        <strain evidence="6">45J</strain>
    </source>
</reference>
<evidence type="ECO:0000256" key="2">
    <source>
        <dbReference type="ARBA" id="ARBA00022525"/>
    </source>
</evidence>
<sequence>MALSINTNLFALNAQRNLRKSETPLATAMQRLSSTLRINSAKDDAAGLAIATRMTTQINGLSVAMRNANDGVSFSQTAEGAMDEMINALQRIYELANQASSYNTSADRSSLNQEVRQLVSELNRIVTQTKYNGEQFLNQAKSINIQVGVDVNETINISTASVTPTSMGVATSYSQSLTGADVANAARVAYENTAGLGANATLEGIDLGDAITTPSDYRNNSINIINRINQYTSQTGVTAFSFGNALVGSAAIVGATTGVVVDSGYITINGVAIGSFTVSSIASNMHANIANAINAKTATTGVTAYIASSIGGADGRLILVNTTGAGIDVSIDTNAANASQISTHPFDSGTTSVSAGQNGKIIFNATLTKTSLSFDSSDTGAVFGVGSQNTSVSLTANSVNAVSVTDVGLANVTMLAAKQALDTITAEKAKLGAIQNRLASTIANLDNVRENITAARSRIMDADFAVETANLTKALIMQQAGISVLSQANTLPQNVLALLGGR</sequence>
<dbReference type="EMBL" id="BLAB01000001">
    <property type="protein sequence ID" value="GER92340.1"/>
    <property type="molecule type" value="Genomic_DNA"/>
</dbReference>
<dbReference type="GO" id="GO:0005198">
    <property type="term" value="F:structural molecule activity"/>
    <property type="evidence" value="ECO:0007669"/>
    <property type="project" value="InterPro"/>
</dbReference>
<keyword evidence="6" id="KW-0966">Cell projection</keyword>